<dbReference type="InterPro" id="IPR039121">
    <property type="entry name" value="NUDT19"/>
</dbReference>
<dbReference type="GO" id="GO:0046872">
    <property type="term" value="F:metal ion binding"/>
    <property type="evidence" value="ECO:0007669"/>
    <property type="project" value="UniProtKB-KW"/>
</dbReference>
<organism evidence="8 9">
    <name type="scientific">Minwuia thermotolerans</name>
    <dbReference type="NCBI Taxonomy" id="2056226"/>
    <lineage>
        <taxon>Bacteria</taxon>
        <taxon>Pseudomonadati</taxon>
        <taxon>Pseudomonadota</taxon>
        <taxon>Alphaproteobacteria</taxon>
        <taxon>Minwuiales</taxon>
        <taxon>Minwuiaceae</taxon>
        <taxon>Minwuia</taxon>
    </lineage>
</organism>
<dbReference type="PANTHER" id="PTHR12318">
    <property type="entry name" value="TESTOSTERONE-REGULATED PROTEIN RP2"/>
    <property type="match status" value="1"/>
</dbReference>
<comment type="cofactor">
    <cofactor evidence="2">
        <name>Mg(2+)</name>
        <dbReference type="ChEBI" id="CHEBI:18420"/>
    </cofactor>
</comment>
<evidence type="ECO:0000313" key="9">
    <source>
        <dbReference type="Proteomes" id="UP000229498"/>
    </source>
</evidence>
<evidence type="ECO:0000313" key="8">
    <source>
        <dbReference type="EMBL" id="PJK27559.1"/>
    </source>
</evidence>
<keyword evidence="5" id="KW-0460">Magnesium</keyword>
<keyword evidence="4 8" id="KW-0378">Hydrolase</keyword>
<keyword evidence="3" id="KW-0479">Metal-binding</keyword>
<feature type="domain" description="Nudix hydrolase" evidence="7">
    <location>
        <begin position="14"/>
        <end position="214"/>
    </location>
</feature>
<comment type="caution">
    <text evidence="8">The sequence shown here is derived from an EMBL/GenBank/DDBJ whole genome shotgun (WGS) entry which is preliminary data.</text>
</comment>
<evidence type="ECO:0000256" key="6">
    <source>
        <dbReference type="ARBA" id="ARBA00023211"/>
    </source>
</evidence>
<protein>
    <submittedName>
        <fullName evidence="8">NUDIX hydrolase</fullName>
    </submittedName>
</protein>
<dbReference type="EMBL" id="PHIG01000063">
    <property type="protein sequence ID" value="PJK27559.1"/>
    <property type="molecule type" value="Genomic_DNA"/>
</dbReference>
<evidence type="ECO:0000256" key="3">
    <source>
        <dbReference type="ARBA" id="ARBA00022723"/>
    </source>
</evidence>
<evidence type="ECO:0000256" key="4">
    <source>
        <dbReference type="ARBA" id="ARBA00022801"/>
    </source>
</evidence>
<dbReference type="PROSITE" id="PS51462">
    <property type="entry name" value="NUDIX"/>
    <property type="match status" value="1"/>
</dbReference>
<dbReference type="GO" id="GO:0016818">
    <property type="term" value="F:hydrolase activity, acting on acid anhydrides, in phosphorus-containing anhydrides"/>
    <property type="evidence" value="ECO:0007669"/>
    <property type="project" value="InterPro"/>
</dbReference>
<dbReference type="OrthoDB" id="7183442at2"/>
<accession>A0A2M9FVU6</accession>
<dbReference type="InterPro" id="IPR000086">
    <property type="entry name" value="NUDIX_hydrolase_dom"/>
</dbReference>
<evidence type="ECO:0000256" key="5">
    <source>
        <dbReference type="ARBA" id="ARBA00022842"/>
    </source>
</evidence>
<dbReference type="SUPFAM" id="SSF55811">
    <property type="entry name" value="Nudix"/>
    <property type="match status" value="1"/>
</dbReference>
<evidence type="ECO:0000259" key="7">
    <source>
        <dbReference type="PROSITE" id="PS51462"/>
    </source>
</evidence>
<dbReference type="Proteomes" id="UP000229498">
    <property type="component" value="Unassembled WGS sequence"/>
</dbReference>
<dbReference type="Gene3D" id="3.90.79.10">
    <property type="entry name" value="Nucleoside Triphosphate Pyrophosphohydrolase"/>
    <property type="match status" value="1"/>
</dbReference>
<dbReference type="AlphaFoldDB" id="A0A2M9FVU6"/>
<name>A0A2M9FVU6_9PROT</name>
<dbReference type="CDD" id="cd18870">
    <property type="entry name" value="NUDIX_AcylCoAdiphos_Nudt19"/>
    <property type="match status" value="1"/>
</dbReference>
<evidence type="ECO:0000256" key="1">
    <source>
        <dbReference type="ARBA" id="ARBA00001936"/>
    </source>
</evidence>
<comment type="cofactor">
    <cofactor evidence="1">
        <name>Mn(2+)</name>
        <dbReference type="ChEBI" id="CHEBI:29035"/>
    </cofactor>
</comment>
<dbReference type="PANTHER" id="PTHR12318:SF0">
    <property type="entry name" value="ACYL-COENZYME A DIPHOSPHATASE NUDT19"/>
    <property type="match status" value="1"/>
</dbReference>
<sequence length="271" mass="29544">MSGPDLSGKFDHVKPRPASSLLLIRDGVEGLEVFMVRRHHEIDFASGAMVFPGGKVDPEDSDVRVRSRALDADPLDDIALGFRVAAIREAFEEIGVLLALEADGSALGAARSGQLKDRYAADLEANRVTMGEMAEREDLRFPLQSLVPFAHWITPPVLPKRFDTPFFIAEMPEAQSALASHDGTEAVDSVWVRPGEAIRQAEAGQVTMVFATRLNLVRLARTESVADALEHARRNPPVVVTPHVYRRGDRRMIDIPVEAGFGGPSFDVGAA</sequence>
<proteinExistence type="predicted"/>
<reference evidence="8 9" key="1">
    <citation type="submission" date="2017-11" db="EMBL/GenBank/DDBJ databases">
        <title>Draft genome sequence of Rhizobiales bacterium SY3-13.</title>
        <authorList>
            <person name="Sun C."/>
        </authorList>
    </citation>
    <scope>NUCLEOTIDE SEQUENCE [LARGE SCALE GENOMIC DNA]</scope>
    <source>
        <strain evidence="8 9">SY3-13</strain>
    </source>
</reference>
<dbReference type="InterPro" id="IPR015797">
    <property type="entry name" value="NUDIX_hydrolase-like_dom_sf"/>
</dbReference>
<gene>
    <name evidence="8" type="ORF">CVT23_21850</name>
</gene>
<keyword evidence="6" id="KW-0464">Manganese</keyword>
<dbReference type="RefSeq" id="WP_109795272.1">
    <property type="nucleotide sequence ID" value="NZ_PHIG01000063.1"/>
</dbReference>
<keyword evidence="9" id="KW-1185">Reference proteome</keyword>
<evidence type="ECO:0000256" key="2">
    <source>
        <dbReference type="ARBA" id="ARBA00001946"/>
    </source>
</evidence>